<evidence type="ECO:0000256" key="1">
    <source>
        <dbReference type="ARBA" id="ARBA00023002"/>
    </source>
</evidence>
<sequence>MSDSKTAIIVGGGIVGLCSAYYAAKRGIDVVVLDRDKADEEGCSFGNAGMVVPSHFIPLAAPGMIAKGMRWMMNPESPFYVKPRLNLDLMRWGLLFWQHANEEHTQRCKDLLAKMSLESRQLFEDLSQDIGDFGLVKKGLLMLCNTQKGLDGEAEVARMANELGIRAEVCDSKRIAELDPAIDMNVVGGVWFEQDCHLEPVKLISLLRKKLAEMGVEIRYETEVTELLRKGKKVEAVQLKGGEQLTADSILLAGGAWTPELSKQIGAKIPMQAGKGYSLTLPNPVQLPELCSIFVEGKVAITPMADSLRFAGTMEVGGNDLSVNPRRVHGIIKTVKDYFPKFKDADFEGVEPWAGLRPCSPDGLPYIGTVEGAENVVVATGHAMMGLSLGPITGSMVADLMEGKQVDQRLSLSRF</sequence>
<dbReference type="RefSeq" id="WP_346187552.1">
    <property type="nucleotide sequence ID" value="NZ_BAABRL010000002.1"/>
</dbReference>
<dbReference type="PANTHER" id="PTHR13847:SF289">
    <property type="entry name" value="GLYCINE OXIDASE"/>
    <property type="match status" value="1"/>
</dbReference>
<dbReference type="PANTHER" id="PTHR13847">
    <property type="entry name" value="SARCOSINE DEHYDROGENASE-RELATED"/>
    <property type="match status" value="1"/>
</dbReference>
<evidence type="ECO:0000259" key="2">
    <source>
        <dbReference type="Pfam" id="PF01266"/>
    </source>
</evidence>
<keyword evidence="1" id="KW-0560">Oxidoreductase</keyword>
<dbReference type="SUPFAM" id="SSF54373">
    <property type="entry name" value="FAD-linked reductases, C-terminal domain"/>
    <property type="match status" value="1"/>
</dbReference>
<dbReference type="Gene3D" id="3.50.50.60">
    <property type="entry name" value="FAD/NAD(P)-binding domain"/>
    <property type="match status" value="2"/>
</dbReference>
<name>A0ABP9UVY3_9BACT</name>
<organism evidence="3 4">
    <name type="scientific">Rubritalea halochordaticola</name>
    <dbReference type="NCBI Taxonomy" id="714537"/>
    <lineage>
        <taxon>Bacteria</taxon>
        <taxon>Pseudomonadati</taxon>
        <taxon>Verrucomicrobiota</taxon>
        <taxon>Verrucomicrobiia</taxon>
        <taxon>Verrucomicrobiales</taxon>
        <taxon>Rubritaleaceae</taxon>
        <taxon>Rubritalea</taxon>
    </lineage>
</organism>
<dbReference type="SUPFAM" id="SSF51905">
    <property type="entry name" value="FAD/NAD(P)-binding domain"/>
    <property type="match status" value="1"/>
</dbReference>
<dbReference type="Proteomes" id="UP001424741">
    <property type="component" value="Unassembled WGS sequence"/>
</dbReference>
<reference evidence="3 4" key="1">
    <citation type="submission" date="2024-02" db="EMBL/GenBank/DDBJ databases">
        <title>Rubritalea halochordaticola NBRC 107102.</title>
        <authorList>
            <person name="Ichikawa N."/>
            <person name="Katano-Makiyama Y."/>
            <person name="Hidaka K."/>
        </authorList>
    </citation>
    <scope>NUCLEOTIDE SEQUENCE [LARGE SCALE GENOMIC DNA]</scope>
    <source>
        <strain evidence="3 4">NBRC 107102</strain>
    </source>
</reference>
<dbReference type="EMBL" id="BAABRL010000002">
    <property type="protein sequence ID" value="GAA5494621.1"/>
    <property type="molecule type" value="Genomic_DNA"/>
</dbReference>
<feature type="domain" description="FAD dependent oxidoreductase" evidence="2">
    <location>
        <begin position="8"/>
        <end position="400"/>
    </location>
</feature>
<dbReference type="Gene3D" id="3.30.9.10">
    <property type="entry name" value="D-Amino Acid Oxidase, subunit A, domain 2"/>
    <property type="match status" value="1"/>
</dbReference>
<accession>A0ABP9UVY3</accession>
<evidence type="ECO:0000313" key="3">
    <source>
        <dbReference type="EMBL" id="GAA5494621.1"/>
    </source>
</evidence>
<dbReference type="Pfam" id="PF01266">
    <property type="entry name" value="DAO"/>
    <property type="match status" value="1"/>
</dbReference>
<protein>
    <submittedName>
        <fullName evidence="3">D-amino acid dehydrogenase 1</fullName>
    </submittedName>
</protein>
<proteinExistence type="predicted"/>
<keyword evidence="4" id="KW-1185">Reference proteome</keyword>
<comment type="caution">
    <text evidence="3">The sequence shown here is derived from an EMBL/GenBank/DDBJ whole genome shotgun (WGS) entry which is preliminary data.</text>
</comment>
<gene>
    <name evidence="3" type="primary">dadA1</name>
    <name evidence="3" type="ORF">Rhal01_00784</name>
</gene>
<evidence type="ECO:0000313" key="4">
    <source>
        <dbReference type="Proteomes" id="UP001424741"/>
    </source>
</evidence>
<dbReference type="InterPro" id="IPR036188">
    <property type="entry name" value="FAD/NAD-bd_sf"/>
</dbReference>
<dbReference type="InterPro" id="IPR006076">
    <property type="entry name" value="FAD-dep_OxRdtase"/>
</dbReference>